<evidence type="ECO:0000256" key="2">
    <source>
        <dbReference type="ARBA" id="ARBA00012438"/>
    </source>
</evidence>
<dbReference type="InterPro" id="IPR003594">
    <property type="entry name" value="HATPase_dom"/>
</dbReference>
<dbReference type="PANTHER" id="PTHR24421">
    <property type="entry name" value="NITRATE/NITRITE SENSOR PROTEIN NARX-RELATED"/>
    <property type="match status" value="1"/>
</dbReference>
<evidence type="ECO:0000259" key="11">
    <source>
        <dbReference type="Pfam" id="PF07730"/>
    </source>
</evidence>
<dbReference type="EMBL" id="JBHSDK010000021">
    <property type="protein sequence ID" value="MFC4336684.1"/>
    <property type="molecule type" value="Genomic_DNA"/>
</dbReference>
<evidence type="ECO:0000256" key="1">
    <source>
        <dbReference type="ARBA" id="ARBA00000085"/>
    </source>
</evidence>
<organism evidence="12 13">
    <name type="scientific">Salininema proteolyticum</name>
    <dbReference type="NCBI Taxonomy" id="1607685"/>
    <lineage>
        <taxon>Bacteria</taxon>
        <taxon>Bacillati</taxon>
        <taxon>Actinomycetota</taxon>
        <taxon>Actinomycetes</taxon>
        <taxon>Glycomycetales</taxon>
        <taxon>Glycomycetaceae</taxon>
        <taxon>Salininema</taxon>
    </lineage>
</organism>
<evidence type="ECO:0000256" key="8">
    <source>
        <dbReference type="ARBA" id="ARBA00023012"/>
    </source>
</evidence>
<evidence type="ECO:0000256" key="6">
    <source>
        <dbReference type="ARBA" id="ARBA00022777"/>
    </source>
</evidence>
<keyword evidence="9" id="KW-0812">Transmembrane</keyword>
<protein>
    <recommendedName>
        <fullName evidence="2">histidine kinase</fullName>
        <ecNumber evidence="2">2.7.13.3</ecNumber>
    </recommendedName>
</protein>
<feature type="domain" description="Histidine kinase/HSP90-like ATPase" evidence="10">
    <location>
        <begin position="292"/>
        <end position="382"/>
    </location>
</feature>
<dbReference type="Gene3D" id="1.20.5.1930">
    <property type="match status" value="1"/>
</dbReference>
<dbReference type="PANTHER" id="PTHR24421:SF10">
    <property type="entry name" value="NITRATE_NITRITE SENSOR PROTEIN NARQ"/>
    <property type="match status" value="1"/>
</dbReference>
<dbReference type="CDD" id="cd16917">
    <property type="entry name" value="HATPase_UhpB-NarQ-NarX-like"/>
    <property type="match status" value="1"/>
</dbReference>
<accession>A0ABV8U0Q3</accession>
<evidence type="ECO:0000256" key="5">
    <source>
        <dbReference type="ARBA" id="ARBA00022741"/>
    </source>
</evidence>
<dbReference type="GO" id="GO:0016301">
    <property type="term" value="F:kinase activity"/>
    <property type="evidence" value="ECO:0007669"/>
    <property type="project" value="UniProtKB-KW"/>
</dbReference>
<gene>
    <name evidence="12" type="ORF">ACFPET_15895</name>
</gene>
<feature type="transmembrane region" description="Helical" evidence="9">
    <location>
        <begin position="139"/>
        <end position="163"/>
    </location>
</feature>
<dbReference type="InterPro" id="IPR050482">
    <property type="entry name" value="Sensor_HK_TwoCompSys"/>
</dbReference>
<dbReference type="Gene3D" id="3.30.565.10">
    <property type="entry name" value="Histidine kinase-like ATPase, C-terminal domain"/>
    <property type="match status" value="1"/>
</dbReference>
<feature type="transmembrane region" description="Helical" evidence="9">
    <location>
        <begin position="12"/>
        <end position="31"/>
    </location>
</feature>
<evidence type="ECO:0000256" key="3">
    <source>
        <dbReference type="ARBA" id="ARBA00022553"/>
    </source>
</evidence>
<dbReference type="Pfam" id="PF02518">
    <property type="entry name" value="HATPase_c"/>
    <property type="match status" value="1"/>
</dbReference>
<feature type="transmembrane region" description="Helical" evidence="9">
    <location>
        <begin position="92"/>
        <end position="109"/>
    </location>
</feature>
<keyword evidence="9" id="KW-1133">Transmembrane helix</keyword>
<keyword evidence="3" id="KW-0597">Phosphoprotein</keyword>
<evidence type="ECO:0000259" key="10">
    <source>
        <dbReference type="Pfam" id="PF02518"/>
    </source>
</evidence>
<feature type="transmembrane region" description="Helical" evidence="9">
    <location>
        <begin position="69"/>
        <end position="86"/>
    </location>
</feature>
<evidence type="ECO:0000256" key="4">
    <source>
        <dbReference type="ARBA" id="ARBA00022679"/>
    </source>
</evidence>
<evidence type="ECO:0000313" key="12">
    <source>
        <dbReference type="EMBL" id="MFC4336684.1"/>
    </source>
</evidence>
<evidence type="ECO:0000256" key="7">
    <source>
        <dbReference type="ARBA" id="ARBA00022840"/>
    </source>
</evidence>
<feature type="domain" description="Signal transduction histidine kinase subgroup 3 dimerisation and phosphoacceptor" evidence="11">
    <location>
        <begin position="181"/>
        <end position="246"/>
    </location>
</feature>
<dbReference type="Proteomes" id="UP001595823">
    <property type="component" value="Unassembled WGS sequence"/>
</dbReference>
<dbReference type="InterPro" id="IPR011712">
    <property type="entry name" value="Sig_transdc_His_kin_sub3_dim/P"/>
</dbReference>
<proteinExistence type="predicted"/>
<feature type="transmembrane region" description="Helical" evidence="9">
    <location>
        <begin position="37"/>
        <end position="57"/>
    </location>
</feature>
<feature type="transmembrane region" description="Helical" evidence="9">
    <location>
        <begin position="116"/>
        <end position="133"/>
    </location>
</feature>
<evidence type="ECO:0000313" key="13">
    <source>
        <dbReference type="Proteomes" id="UP001595823"/>
    </source>
</evidence>
<keyword evidence="8" id="KW-0902">Two-component regulatory system</keyword>
<keyword evidence="13" id="KW-1185">Reference proteome</keyword>
<reference evidence="13" key="1">
    <citation type="journal article" date="2019" name="Int. J. Syst. Evol. Microbiol.">
        <title>The Global Catalogue of Microorganisms (GCM) 10K type strain sequencing project: providing services to taxonomists for standard genome sequencing and annotation.</title>
        <authorList>
            <consortium name="The Broad Institute Genomics Platform"/>
            <consortium name="The Broad Institute Genome Sequencing Center for Infectious Disease"/>
            <person name="Wu L."/>
            <person name="Ma J."/>
        </authorList>
    </citation>
    <scope>NUCLEOTIDE SEQUENCE [LARGE SCALE GENOMIC DNA]</scope>
    <source>
        <strain evidence="13">IBRC-M 10908</strain>
    </source>
</reference>
<dbReference type="SUPFAM" id="SSF55874">
    <property type="entry name" value="ATPase domain of HSP90 chaperone/DNA topoisomerase II/histidine kinase"/>
    <property type="match status" value="1"/>
</dbReference>
<dbReference type="EC" id="2.7.13.3" evidence="2"/>
<dbReference type="InterPro" id="IPR036890">
    <property type="entry name" value="HATPase_C_sf"/>
</dbReference>
<comment type="caution">
    <text evidence="12">The sequence shown here is derived from an EMBL/GenBank/DDBJ whole genome shotgun (WGS) entry which is preliminary data.</text>
</comment>
<keyword evidence="7" id="KW-0067">ATP-binding</keyword>
<keyword evidence="4" id="KW-0808">Transferase</keyword>
<dbReference type="Pfam" id="PF07730">
    <property type="entry name" value="HisKA_3"/>
    <property type="match status" value="1"/>
</dbReference>
<dbReference type="RefSeq" id="WP_380623122.1">
    <property type="nucleotide sequence ID" value="NZ_JBHSDK010000021.1"/>
</dbReference>
<keyword evidence="6 12" id="KW-0418">Kinase</keyword>
<comment type="catalytic activity">
    <reaction evidence="1">
        <text>ATP + protein L-histidine = ADP + protein N-phospho-L-histidine.</text>
        <dbReference type="EC" id="2.7.13.3"/>
    </reaction>
</comment>
<keyword evidence="9" id="KW-0472">Membrane</keyword>
<keyword evidence="5" id="KW-0547">Nucleotide-binding</keyword>
<name>A0ABV8U0Q3_9ACTN</name>
<sequence>MQPRHVKRINKVGEKLFQWGMVAVLAMLALLELSQYGYFPYSLAILAPQIVAAWMFLEYRSDRYRLLQVPAWLSLVTTLALTQVMLGQYQNYFGASELVFLGLMVIYAVRGWKDPGDYLTVGVLVLAILATPLRSEATGLGLVAADVMLAFPTTVAVAIGLYLRGLDNTRKQSVDQVRQEERTEMAREIHDFVAHHVTGMVVRAQAARFAAVDRPEEAARAFEEIEQAGTEALKSMRRMVAMLRRQEDGAEYTPLGDIAQIKPMVESWARNDVDATVFLSPQLTAVPPDVEATAFRVVREALTNIRKHAPDAATVRVTVSRAEEGIEVTVRDNGSGKNAKKFAASGFGLVGLSERVRAVGGLLRWGPREDGLGWEVSAFLPDEIAGEE</sequence>
<evidence type="ECO:0000256" key="9">
    <source>
        <dbReference type="SAM" id="Phobius"/>
    </source>
</evidence>